<dbReference type="EMBL" id="JAPFFF010000017">
    <property type="protein sequence ID" value="KAK8863942.1"/>
    <property type="molecule type" value="Genomic_DNA"/>
</dbReference>
<evidence type="ECO:0000313" key="1">
    <source>
        <dbReference type="EMBL" id="KAK8833961.1"/>
    </source>
</evidence>
<reference evidence="1 4" key="1">
    <citation type="submission" date="2024-04" db="EMBL/GenBank/DDBJ databases">
        <title>Tritrichomonas musculus Genome.</title>
        <authorList>
            <person name="Alves-Ferreira E."/>
            <person name="Grigg M."/>
            <person name="Lorenzi H."/>
            <person name="Galac M."/>
        </authorList>
    </citation>
    <scope>NUCLEOTIDE SEQUENCE [LARGE SCALE GENOMIC DNA]</scope>
    <source>
        <strain evidence="1 4">EAF2021</strain>
    </source>
</reference>
<comment type="caution">
    <text evidence="1">The sequence shown here is derived from an EMBL/GenBank/DDBJ whole genome shotgun (WGS) entry which is preliminary data.</text>
</comment>
<dbReference type="Proteomes" id="UP001470230">
    <property type="component" value="Unassembled WGS sequence"/>
</dbReference>
<evidence type="ECO:0000313" key="2">
    <source>
        <dbReference type="EMBL" id="KAK8835206.1"/>
    </source>
</evidence>
<proteinExistence type="predicted"/>
<evidence type="ECO:0000313" key="4">
    <source>
        <dbReference type="Proteomes" id="UP001470230"/>
    </source>
</evidence>
<name>A0ABR2GJT9_9EUKA</name>
<gene>
    <name evidence="3" type="ORF">M9Y10_011635</name>
    <name evidence="2" type="ORF">M9Y10_017265</name>
    <name evidence="1" type="ORF">M9Y10_037483</name>
</gene>
<accession>A0ABR2GJT9</accession>
<protein>
    <submittedName>
        <fullName evidence="1">Uncharacterized protein</fullName>
    </submittedName>
</protein>
<evidence type="ECO:0000313" key="3">
    <source>
        <dbReference type="EMBL" id="KAK8863942.1"/>
    </source>
</evidence>
<dbReference type="EMBL" id="JAPFFF010000568">
    <property type="protein sequence ID" value="KAK8833961.1"/>
    <property type="molecule type" value="Genomic_DNA"/>
</dbReference>
<sequence length="86" mass="9766">MELVDQKDFKDEFISPSAIKTCFKRSALALFWEKGRTYGNEPFLSQPDIDILHEYISEQSSGGDPLDPTDLISQALSIRRERQSSA</sequence>
<keyword evidence="4" id="KW-1185">Reference proteome</keyword>
<dbReference type="EMBL" id="JAPFFF010000211">
    <property type="protein sequence ID" value="KAK8835206.1"/>
    <property type="molecule type" value="Genomic_DNA"/>
</dbReference>
<organism evidence="1 4">
    <name type="scientific">Tritrichomonas musculus</name>
    <dbReference type="NCBI Taxonomy" id="1915356"/>
    <lineage>
        <taxon>Eukaryota</taxon>
        <taxon>Metamonada</taxon>
        <taxon>Parabasalia</taxon>
        <taxon>Tritrichomonadida</taxon>
        <taxon>Tritrichomonadidae</taxon>
        <taxon>Tritrichomonas</taxon>
    </lineage>
</organism>